<protein>
    <recommendedName>
        <fullName evidence="3">Reverse transcriptase domain-containing protein</fullName>
    </recommendedName>
</protein>
<dbReference type="Proteomes" id="UP001303046">
    <property type="component" value="Unassembled WGS sequence"/>
</dbReference>
<gene>
    <name evidence="1" type="primary">Necator_chrI.g1375</name>
    <name evidence="1" type="ORF">RB195_005249</name>
</gene>
<proteinExistence type="predicted"/>
<keyword evidence="2" id="KW-1185">Reference proteome</keyword>
<organism evidence="1 2">
    <name type="scientific">Necator americanus</name>
    <name type="common">Human hookworm</name>
    <dbReference type="NCBI Taxonomy" id="51031"/>
    <lineage>
        <taxon>Eukaryota</taxon>
        <taxon>Metazoa</taxon>
        <taxon>Ecdysozoa</taxon>
        <taxon>Nematoda</taxon>
        <taxon>Chromadorea</taxon>
        <taxon>Rhabditida</taxon>
        <taxon>Rhabditina</taxon>
        <taxon>Rhabditomorpha</taxon>
        <taxon>Strongyloidea</taxon>
        <taxon>Ancylostomatidae</taxon>
        <taxon>Bunostominae</taxon>
        <taxon>Necator</taxon>
    </lineage>
</organism>
<accession>A0ABR1BQT4</accession>
<dbReference type="Gene3D" id="3.60.10.10">
    <property type="entry name" value="Endonuclease/exonuclease/phosphatase"/>
    <property type="match status" value="1"/>
</dbReference>
<evidence type="ECO:0008006" key="3">
    <source>
        <dbReference type="Google" id="ProtNLM"/>
    </source>
</evidence>
<evidence type="ECO:0000313" key="2">
    <source>
        <dbReference type="Proteomes" id="UP001303046"/>
    </source>
</evidence>
<dbReference type="EMBL" id="JAVFWL010000001">
    <property type="protein sequence ID" value="KAK6727443.1"/>
    <property type="molecule type" value="Genomic_DNA"/>
</dbReference>
<dbReference type="InterPro" id="IPR036691">
    <property type="entry name" value="Endo/exonu/phosph_ase_sf"/>
</dbReference>
<comment type="caution">
    <text evidence="1">The sequence shown here is derived from an EMBL/GenBank/DDBJ whole genome shotgun (WGS) entry which is preliminary data.</text>
</comment>
<name>A0ABR1BQT4_NECAM</name>
<sequence length="220" mass="24541">MRLCTIPRSLKLWIVSAHAPTETVDDHKKDAFYDEFNTLISKIKSQQAVIVGIDANAKMGPEKYYDVLGKWFYPLVQTSDNGNHLIDLCEQTRGIIDAVCLRGVGPFLFNFVVYDIMRRTVEQCLADVILAPFARTLVDLEYVDDVTLNGNQVDGQPIELVDEFCYLGCMLKNDGSYGRDIQQRCAEANSAFTSLTKCAVSTPIANEVKLPVYLSAILSS</sequence>
<reference evidence="1 2" key="1">
    <citation type="submission" date="2023-08" db="EMBL/GenBank/DDBJ databases">
        <title>A Necator americanus chromosomal reference genome.</title>
        <authorList>
            <person name="Ilik V."/>
            <person name="Petrzelkova K.J."/>
            <person name="Pardy F."/>
            <person name="Fuh T."/>
            <person name="Niatou-Singa F.S."/>
            <person name="Gouil Q."/>
            <person name="Baker L."/>
            <person name="Ritchie M.E."/>
            <person name="Jex A.R."/>
            <person name="Gazzola D."/>
            <person name="Li H."/>
            <person name="Toshio Fujiwara R."/>
            <person name="Zhan B."/>
            <person name="Aroian R.V."/>
            <person name="Pafco B."/>
            <person name="Schwarz E.M."/>
        </authorList>
    </citation>
    <scope>NUCLEOTIDE SEQUENCE [LARGE SCALE GENOMIC DNA]</scope>
    <source>
        <strain evidence="1 2">Aroian</strain>
        <tissue evidence="1">Whole animal</tissue>
    </source>
</reference>
<evidence type="ECO:0000313" key="1">
    <source>
        <dbReference type="EMBL" id="KAK6727443.1"/>
    </source>
</evidence>